<feature type="domain" description="Ig-like" evidence="1">
    <location>
        <begin position="899"/>
        <end position="979"/>
    </location>
</feature>
<reference evidence="2" key="1">
    <citation type="submission" date="2021-02" db="EMBL/GenBank/DDBJ databases">
        <authorList>
            <person name="Nowell W R."/>
        </authorList>
    </citation>
    <scope>NUCLEOTIDE SEQUENCE</scope>
</reference>
<sequence>MPYTSPVLNNMCATDDVPSTTCDGPYKNMWWKVTPASSGIITAISCTGNTNFDNELAVFTGACGSMTAVTCNDDNGAGCTSNYAGVTFNACAGVTYYISMGSFYSAGVTGNMQLNVTFAASSALSAGSFTNNTENICPGGDPSNIGGTSNVAASGGTGTLTYLWEYADNGSGTWTSIAGANGATYDPPSGLTGVTYRTYRRRVTDVCGATAVTSNTGVVTLYTVSVAPTSITGTTSICNGESTTLTLSGGSAGTGAAPQWFAGSCGSTVIGTGTSITVSPTTTTTYFVRYNGTCNTTTCASGAVTVTQPVGNPATFPSGSWAVYGYIGYNFNTYAGNYTFTGLNVNTESQWGNLSTPSAASGWVGCTVPVDLHSYSIKRQNFPCGTYEIRSINWDDDVVLNVNGGGAEWSATCCGTADNTVRWTGQLNSASTVEITIADGGGGSRAAFNIVDVTPTLVAGNAGDDQAICSGTDLNFNTAAASTGGAINPSYSYLWEQTTVSGCGSGWAAATAQTGNNTSQTFDPPALTQTTCFRRTTTDCRGITAVDVFTVTVNTFSVAPTGITGTTTICNGNSTTLTVAGGTVGTGVTVQWFTGSCGGTSAGTGNSITVSPTSTTTYYVRYAGTCNTTTCASTSVTVNTLSVAPTGITGTTTICNGGSTTLTVAGGTVGTGVTVQWFTGSCGGTSAGTGNSITVSPTSTTTYYVRYAGTCNTTTCASTSVTVNTPSVAPTGITGTTTICNGGSTTLTVAGGTVGTGVTVEWFTGSCGGTSAGTGNSITVSPTSTTTYYVRYAGTCNTTTCASTSVTVNQPSVAPTGITGTTTICNGGSTTLTVAGGTVGTGVTVQWFTGSCGGTSAGTGNSITVSPTSTTTYYVRYAGTCNTTTCASTSVTVNTPSVAPTGITGTTTICNGNSTTLTVAGGTVGTGVTVEWFTGSCGGTSAGTGNSITVSPTSTTTYYVRYNGTCNTTTCASTSVTVNQPSVAPTGITGTTTICNGGSTTLTVAGGTVGTGVTVEWFTASCGGTSAGTGNSITVSPTSTTTYYVRYAGTCNTTTCASTSVTVNTLSTPPTGITGTTTICNGNSTTLTLTGGSLGTGAAPQWFAGSCGSAVIGTGNSITVSPSSSTTYYVRYNGTCNATTCASSAVTVQTGPIQRTVAVVSSTICSNTAGTVQVISSESGTVYQLYNTTDAVNVGATQTGNGTTLSFSTGNLTADKSFKVIASRTPCTAVDMNIGVDVTIYVVNTGTWKGSVSTDWFDSGNWCLGGGIPTSVIDVVIPNEATTNFDPIINAANAVCRTISLNTSGILTISGTRNLDVYGDWDNSGIFNYNASTVTFKGASTANIGGFTDPQEFNNLKVDKGTNATPILDLNGNVTVYGALQPTNGTIRVSGGDLTLSSATTIASTSGVAVAGGNLVAGSLGFTNNGAFSVSSGNAAVGSLTNNSGSTYLTTGGVTTVASNVANTGSTVNASGGSVTVSGAWSNTSSSLVLYTGSTIAVVGNYSSTGSTVNANSATVSIGGNYTNTSSTLALGGAVVTVAGNMVNATGTVNQTAGSLTLNTIGGSYNSNAVLDFDGASSMNISGGNIYLQRANAGSGNDLVILSGAGTKTITGGTIHFGNGSTPASQVFKVNNSVVDFNSVTIAGNNAPTLRLLANAATRSTGILAVNGVLDLNGKIFTVKNGANTAITRTAPGYVSTETQDDKPHYENGRVYISDEQYFDKVPQLAW</sequence>
<dbReference type="InterPro" id="IPR044023">
    <property type="entry name" value="Ig_7"/>
</dbReference>
<feature type="domain" description="Ig-like" evidence="1">
    <location>
        <begin position="560"/>
        <end position="639"/>
    </location>
</feature>
<feature type="domain" description="Ig-like" evidence="1">
    <location>
        <begin position="645"/>
        <end position="724"/>
    </location>
</feature>
<gene>
    <name evidence="2" type="ORF">PYM288_LOCUS782</name>
</gene>
<feature type="domain" description="Ig-like" evidence="1">
    <location>
        <begin position="729"/>
        <end position="809"/>
    </location>
</feature>
<feature type="domain" description="Ig-like" evidence="1">
    <location>
        <begin position="984"/>
        <end position="1064"/>
    </location>
</feature>
<feature type="domain" description="Ig-like" evidence="1">
    <location>
        <begin position="814"/>
        <end position="894"/>
    </location>
</feature>
<feature type="domain" description="Ig-like" evidence="1">
    <location>
        <begin position="227"/>
        <end position="307"/>
    </location>
</feature>
<dbReference type="Proteomes" id="UP000663854">
    <property type="component" value="Unassembled WGS sequence"/>
</dbReference>
<accession>A0A813N7C2</accession>
<comment type="caution">
    <text evidence="2">The sequence shown here is derived from an EMBL/GenBank/DDBJ whole genome shotgun (WGS) entry which is preliminary data.</text>
</comment>
<name>A0A813N7C2_9BILA</name>
<feature type="domain" description="Ig-like" evidence="1">
    <location>
        <begin position="1073"/>
        <end position="1148"/>
    </location>
</feature>
<evidence type="ECO:0000313" key="2">
    <source>
        <dbReference type="EMBL" id="CAF0728610.1"/>
    </source>
</evidence>
<evidence type="ECO:0000313" key="3">
    <source>
        <dbReference type="Proteomes" id="UP000663854"/>
    </source>
</evidence>
<evidence type="ECO:0000259" key="1">
    <source>
        <dbReference type="Pfam" id="PF19081"/>
    </source>
</evidence>
<dbReference type="Pfam" id="PF19081">
    <property type="entry name" value="Ig_7"/>
    <property type="match status" value="8"/>
</dbReference>
<organism evidence="2 3">
    <name type="scientific">Rotaria sordida</name>
    <dbReference type="NCBI Taxonomy" id="392033"/>
    <lineage>
        <taxon>Eukaryota</taxon>
        <taxon>Metazoa</taxon>
        <taxon>Spiralia</taxon>
        <taxon>Gnathifera</taxon>
        <taxon>Rotifera</taxon>
        <taxon>Eurotatoria</taxon>
        <taxon>Bdelloidea</taxon>
        <taxon>Philodinida</taxon>
        <taxon>Philodinidae</taxon>
        <taxon>Rotaria</taxon>
    </lineage>
</organism>
<protein>
    <recommendedName>
        <fullName evidence="1">Ig-like domain-containing protein</fullName>
    </recommendedName>
</protein>
<dbReference type="EMBL" id="CAJNOH010000003">
    <property type="protein sequence ID" value="CAF0728610.1"/>
    <property type="molecule type" value="Genomic_DNA"/>
</dbReference>
<proteinExistence type="predicted"/>